<dbReference type="RefSeq" id="XP_044673756.1">
    <property type="nucleotide sequence ID" value="XM_044831370.1"/>
</dbReference>
<keyword evidence="3" id="KW-1185">Reference proteome</keyword>
<evidence type="ECO:0000313" key="3">
    <source>
        <dbReference type="Proteomes" id="UP000827133"/>
    </source>
</evidence>
<dbReference type="EMBL" id="JAHBCI010000012">
    <property type="protein sequence ID" value="KAG9494756.1"/>
    <property type="molecule type" value="Genomic_DNA"/>
</dbReference>
<name>A0A9P8D3P6_9HYPO</name>
<dbReference type="Proteomes" id="UP000827133">
    <property type="component" value="Unassembled WGS sequence"/>
</dbReference>
<accession>A0A9P8D3P6</accession>
<reference evidence="2" key="1">
    <citation type="journal article" date="2021" name="Mol. Plant Microbe Interact.">
        <title>Telomere to telomere genome assembly of Fusarium musae F31, causal agent of crown rot disease of banana.</title>
        <authorList>
            <person name="Degradi L."/>
            <person name="Tava V."/>
            <person name="Kunova A."/>
            <person name="Cortesi P."/>
            <person name="Saracchi M."/>
            <person name="Pasquali M."/>
        </authorList>
    </citation>
    <scope>NUCLEOTIDE SEQUENCE</scope>
    <source>
        <strain evidence="2">F31</strain>
    </source>
</reference>
<feature type="region of interest" description="Disordered" evidence="1">
    <location>
        <begin position="63"/>
        <end position="98"/>
    </location>
</feature>
<organism evidence="2 3">
    <name type="scientific">Fusarium musae</name>
    <dbReference type="NCBI Taxonomy" id="1042133"/>
    <lineage>
        <taxon>Eukaryota</taxon>
        <taxon>Fungi</taxon>
        <taxon>Dikarya</taxon>
        <taxon>Ascomycota</taxon>
        <taxon>Pezizomycotina</taxon>
        <taxon>Sordariomycetes</taxon>
        <taxon>Hypocreomycetidae</taxon>
        <taxon>Hypocreales</taxon>
        <taxon>Nectriaceae</taxon>
        <taxon>Fusarium</taxon>
    </lineage>
</organism>
<comment type="caution">
    <text evidence="2">The sequence shown here is derived from an EMBL/GenBank/DDBJ whole genome shotgun (WGS) entry which is preliminary data.</text>
</comment>
<gene>
    <name evidence="2" type="ORF">J7337_013895</name>
</gene>
<dbReference type="KEGG" id="fmu:J7337_013895"/>
<dbReference type="AlphaFoldDB" id="A0A9P8D3P6"/>
<protein>
    <submittedName>
        <fullName evidence="2">Uncharacterized protein</fullName>
    </submittedName>
</protein>
<feature type="region of interest" description="Disordered" evidence="1">
    <location>
        <begin position="1"/>
        <end position="50"/>
    </location>
</feature>
<dbReference type="GeneID" id="68321751"/>
<evidence type="ECO:0000313" key="2">
    <source>
        <dbReference type="EMBL" id="KAG9494756.1"/>
    </source>
</evidence>
<sequence>MPVPISKRPSRILNDSRPKKRAKQSNDDEGITTQEGSTVRPPELSHAKANSLVLDASSSPLPEILDGYRQLPNSRHAGSKHQSETAQPDVTANGAARASTPPEAYDICFGMLMVKATCTQSNLATQECTPVTLDFEGRLLRVREESSNRRIAVVVSNALFRLVNEFAVTLTANICGKKPPIVYTSKKKGQTVSEIDGIKFCSLRIVVYGFLLQKDEISAILAQDELFLQHPGKTEFDKKVKYFNPHYLLPPGQNMPDVEKLTTYACCPRWSSHFRELQTSMPEHEQSQILQIFNTTYQPISDLKTIETSPRLATRLKRHQVEALVMMIEKEAGAYENAQFPAIWVPHTSPRGDIR</sequence>
<evidence type="ECO:0000256" key="1">
    <source>
        <dbReference type="SAM" id="MobiDB-lite"/>
    </source>
</evidence>
<proteinExistence type="predicted"/>